<reference evidence="3" key="1">
    <citation type="journal article" date="2019" name="Int. J. Syst. Evol. Microbiol.">
        <title>The Global Catalogue of Microorganisms (GCM) 10K type strain sequencing project: providing services to taxonomists for standard genome sequencing and annotation.</title>
        <authorList>
            <consortium name="The Broad Institute Genomics Platform"/>
            <consortium name="The Broad Institute Genome Sequencing Center for Infectious Disease"/>
            <person name="Wu L."/>
            <person name="Ma J."/>
        </authorList>
    </citation>
    <scope>NUCLEOTIDE SEQUENCE [LARGE SCALE GENOMIC DNA]</scope>
    <source>
        <strain evidence="3">JCM 9092</strain>
    </source>
</reference>
<protein>
    <recommendedName>
        <fullName evidence="1">Integrase catalytic domain-containing protein</fullName>
    </recommendedName>
</protein>
<evidence type="ECO:0000313" key="2">
    <source>
        <dbReference type="EMBL" id="GAA3143513.1"/>
    </source>
</evidence>
<sequence>MPIQVLLTPVQAPQANAYIERWIGGCRRELLDRTLIVNERHLRNVLATYETHCNTHRPHRALHQATPLRPLPDLIAPEAKVIRRDLIGGATHECTQVA</sequence>
<accession>A0ABP6NCF6</accession>
<dbReference type="EMBL" id="BAAAUG010000177">
    <property type="protein sequence ID" value="GAA3143513.1"/>
    <property type="molecule type" value="Genomic_DNA"/>
</dbReference>
<dbReference type="Proteomes" id="UP001501637">
    <property type="component" value="Unassembled WGS sequence"/>
</dbReference>
<dbReference type="InterPro" id="IPR001584">
    <property type="entry name" value="Integrase_cat-core"/>
</dbReference>
<proteinExistence type="predicted"/>
<evidence type="ECO:0000259" key="1">
    <source>
        <dbReference type="Pfam" id="PF13683"/>
    </source>
</evidence>
<organism evidence="2 3">
    <name type="scientific">Streptomyces rectiviolaceus</name>
    <dbReference type="NCBI Taxonomy" id="332591"/>
    <lineage>
        <taxon>Bacteria</taxon>
        <taxon>Bacillati</taxon>
        <taxon>Actinomycetota</taxon>
        <taxon>Actinomycetes</taxon>
        <taxon>Kitasatosporales</taxon>
        <taxon>Streptomycetaceae</taxon>
        <taxon>Streptomyces</taxon>
    </lineage>
</organism>
<dbReference type="InterPro" id="IPR036397">
    <property type="entry name" value="RNaseH_sf"/>
</dbReference>
<gene>
    <name evidence="2" type="ORF">GCM10010449_73840</name>
</gene>
<comment type="caution">
    <text evidence="2">The sequence shown here is derived from an EMBL/GenBank/DDBJ whole genome shotgun (WGS) entry which is preliminary data.</text>
</comment>
<keyword evidence="3" id="KW-1185">Reference proteome</keyword>
<feature type="domain" description="Integrase catalytic" evidence="1">
    <location>
        <begin position="3"/>
        <end position="67"/>
    </location>
</feature>
<name>A0ABP6NCF6_9ACTN</name>
<dbReference type="RefSeq" id="WP_386543093.1">
    <property type="nucleotide sequence ID" value="NZ_BAAAUG010000177.1"/>
</dbReference>
<evidence type="ECO:0000313" key="3">
    <source>
        <dbReference type="Proteomes" id="UP001501637"/>
    </source>
</evidence>
<dbReference type="Gene3D" id="3.30.420.10">
    <property type="entry name" value="Ribonuclease H-like superfamily/Ribonuclease H"/>
    <property type="match status" value="1"/>
</dbReference>
<dbReference type="SUPFAM" id="SSF53098">
    <property type="entry name" value="Ribonuclease H-like"/>
    <property type="match status" value="1"/>
</dbReference>
<dbReference type="InterPro" id="IPR012337">
    <property type="entry name" value="RNaseH-like_sf"/>
</dbReference>
<dbReference type="Pfam" id="PF13683">
    <property type="entry name" value="rve_3"/>
    <property type="match status" value="1"/>
</dbReference>